<evidence type="ECO:0000256" key="11">
    <source>
        <dbReference type="ARBA" id="ARBA00023136"/>
    </source>
</evidence>
<evidence type="ECO:0000256" key="2">
    <source>
        <dbReference type="ARBA" id="ARBA00006150"/>
    </source>
</evidence>
<reference evidence="17 18" key="1">
    <citation type="submission" date="2024-03" db="EMBL/GenBank/DDBJ databases">
        <authorList>
            <person name="Brejova B."/>
        </authorList>
    </citation>
    <scope>NUCLEOTIDE SEQUENCE [LARGE SCALE GENOMIC DNA]</scope>
    <source>
        <strain evidence="17 18">CBS 14171</strain>
    </source>
</reference>
<keyword evidence="7" id="KW-0378">Hydrolase</keyword>
<evidence type="ECO:0000256" key="7">
    <source>
        <dbReference type="ARBA" id="ARBA00022801"/>
    </source>
</evidence>
<evidence type="ECO:0000256" key="1">
    <source>
        <dbReference type="ARBA" id="ARBA00004576"/>
    </source>
</evidence>
<dbReference type="InterPro" id="IPR029058">
    <property type="entry name" value="AB_hydrolase_fold"/>
</dbReference>
<dbReference type="GeneID" id="92206051"/>
<keyword evidence="3" id="KW-0031">Aminopeptidase</keyword>
<organism evidence="17 18">
    <name type="scientific">Lodderomyces beijingensis</name>
    <dbReference type="NCBI Taxonomy" id="1775926"/>
    <lineage>
        <taxon>Eukaryota</taxon>
        <taxon>Fungi</taxon>
        <taxon>Dikarya</taxon>
        <taxon>Ascomycota</taxon>
        <taxon>Saccharomycotina</taxon>
        <taxon>Pichiomycetes</taxon>
        <taxon>Debaryomycetaceae</taxon>
        <taxon>Candida/Lodderomyces clade</taxon>
        <taxon>Lodderomyces</taxon>
    </lineage>
</organism>
<feature type="domain" description="Dipeptidylpeptidase IV N-terminal" evidence="16">
    <location>
        <begin position="205"/>
        <end position="573"/>
    </location>
</feature>
<keyword evidence="11 14" id="KW-0472">Membrane</keyword>
<dbReference type="Proteomes" id="UP001497383">
    <property type="component" value="Chromosome 1"/>
</dbReference>
<keyword evidence="5" id="KW-0645">Protease</keyword>
<dbReference type="Pfam" id="PF00930">
    <property type="entry name" value="DPPIV_N"/>
    <property type="match status" value="1"/>
</dbReference>
<dbReference type="SUPFAM" id="SSF82171">
    <property type="entry name" value="DPP6 N-terminal domain-like"/>
    <property type="match status" value="1"/>
</dbReference>
<evidence type="ECO:0000256" key="8">
    <source>
        <dbReference type="ARBA" id="ARBA00022825"/>
    </source>
</evidence>
<dbReference type="InterPro" id="IPR002469">
    <property type="entry name" value="Peptidase_S9B_N"/>
</dbReference>
<evidence type="ECO:0000256" key="10">
    <source>
        <dbReference type="ARBA" id="ARBA00022989"/>
    </source>
</evidence>
<keyword evidence="9" id="KW-0735">Signal-anchor</keyword>
<dbReference type="Gene3D" id="2.140.10.30">
    <property type="entry name" value="Dipeptidylpeptidase IV, N-terminal domain"/>
    <property type="match status" value="1"/>
</dbReference>
<name>A0ABP0ZII6_9ASCO</name>
<feature type="compositionally biased region" description="Low complexity" evidence="13">
    <location>
        <begin position="21"/>
        <end position="37"/>
    </location>
</feature>
<feature type="domain" description="Peptidase S9 prolyl oligopeptidase catalytic" evidence="15">
    <location>
        <begin position="659"/>
        <end position="870"/>
    </location>
</feature>
<dbReference type="Gene3D" id="3.40.50.1820">
    <property type="entry name" value="alpha/beta hydrolase"/>
    <property type="match status" value="1"/>
</dbReference>
<dbReference type="RefSeq" id="XP_066827793.1">
    <property type="nucleotide sequence ID" value="XM_066976821.1"/>
</dbReference>
<keyword evidence="8" id="KW-0720">Serine protease</keyword>
<dbReference type="SUPFAM" id="SSF53474">
    <property type="entry name" value="alpha/beta-Hydrolases"/>
    <property type="match status" value="1"/>
</dbReference>
<dbReference type="InterPro" id="IPR002471">
    <property type="entry name" value="Pept_S9_AS"/>
</dbReference>
<dbReference type="Pfam" id="PF00326">
    <property type="entry name" value="Peptidase_S9"/>
    <property type="match status" value="1"/>
</dbReference>
<evidence type="ECO:0008006" key="19">
    <source>
        <dbReference type="Google" id="ProtNLM"/>
    </source>
</evidence>
<evidence type="ECO:0000256" key="13">
    <source>
        <dbReference type="SAM" id="MobiDB-lite"/>
    </source>
</evidence>
<keyword evidence="10 14" id="KW-1133">Transmembrane helix</keyword>
<keyword evidence="4" id="KW-0926">Vacuole</keyword>
<evidence type="ECO:0000256" key="14">
    <source>
        <dbReference type="SAM" id="Phobius"/>
    </source>
</evidence>
<feature type="transmembrane region" description="Helical" evidence="14">
    <location>
        <begin position="51"/>
        <end position="72"/>
    </location>
</feature>
<dbReference type="PANTHER" id="PTHR11731">
    <property type="entry name" value="PROTEASE FAMILY S9B,C DIPEPTIDYL-PEPTIDASE IV-RELATED"/>
    <property type="match status" value="1"/>
</dbReference>
<protein>
    <recommendedName>
        <fullName evidence="19">Dipeptidyl aminopeptidase B</fullName>
    </recommendedName>
</protein>
<accession>A0ABP0ZII6</accession>
<sequence>MEESKMPLEYFDSKTPPLPPTTTATTASTTTGTATTTTTSKSKRIRLVKRLLSYAVLLSILIWGTSFLFITISNFQYQYVSYKSQIRELELFQQQSLADFHLESKDNYASPSSKDTNFDGKLPFSKKVSDKHVLAPKLHEIQWIREPRSIYDDKGTYVIEAGNGGDNFKVIVKSIADDSYSHVLIDQSTFTYHHHNYKIEKYIASPDLQKVILKTNSTSLWRYSSVALYWVLDVESKKINPIFNQHDKISTVSWSPDSINVAFIYNNNIYVKNTANDQLVQVTHDGSDEIFNGKPDWVYEEEVFGTDIVLWWSPNGEKFAFLKSNNTQVPEFTVPFYAQQGHLDYPELVKIKYPKAGYPNPIVDVFTFDLQKNKVEFHHLKSDKIETSDRLVTEVVWVGGEDLLVKTSNRASDLLEIFLVAGKYKEAATAQLVRTNTAHNSWFEITSHTLYVPKNESVGRKDDGYIDTVVVDGYNHLAYFTPATSSKYQLLTKGKWEVVGGVGAFDYNKNNVYFTSTMKSSIERHIHSINLLDRTNNGLPFVKDITAKEGYYSSSFSSGGRFLFLSDLGPGVPTQRINDLKLGKNVKVIEDNSDLVKKLREYAIPEVKYGTVELKGEKGEKFLVNSKEIFPPNFTKDKKYPVLFFIYGGPGSQQVDKRWSLSFSSVIAAELDAVVVTVDGRGTGFNNLNYDLGQDFKFIVRDKLGKYEPIDVINAGKVWAKKSYVDPDRIAVWGWSYGGFLTLKTLETDVDEPVFSYGLAIAPVTRWRLYDSIYTERYLRKPQDNPEGYLYGSIHNVTNFEHVKRFFIGHGSGDDNVHVQHSLQLLDEFNLAEIENFEFMLFPDSNHGMNYHNGMKVVYDRILDFFRRAFDWEFV</sequence>
<evidence type="ECO:0000256" key="4">
    <source>
        <dbReference type="ARBA" id="ARBA00022554"/>
    </source>
</evidence>
<keyword evidence="6 14" id="KW-0812">Transmembrane</keyword>
<proteinExistence type="inferred from homology"/>
<evidence type="ECO:0000256" key="9">
    <source>
        <dbReference type="ARBA" id="ARBA00022968"/>
    </source>
</evidence>
<evidence type="ECO:0000259" key="15">
    <source>
        <dbReference type="Pfam" id="PF00326"/>
    </source>
</evidence>
<evidence type="ECO:0000256" key="5">
    <source>
        <dbReference type="ARBA" id="ARBA00022670"/>
    </source>
</evidence>
<comment type="subcellular location">
    <subcellularLocation>
        <location evidence="1">Vacuole membrane</location>
        <topology evidence="1">Single-pass type II membrane protein</topology>
    </subcellularLocation>
</comment>
<dbReference type="InterPro" id="IPR001375">
    <property type="entry name" value="Peptidase_S9_cat"/>
</dbReference>
<dbReference type="InterPro" id="IPR050278">
    <property type="entry name" value="Serine_Prot_S9B/DPPIV"/>
</dbReference>
<keyword evidence="12" id="KW-0325">Glycoprotein</keyword>
<evidence type="ECO:0000313" key="17">
    <source>
        <dbReference type="EMBL" id="CAK9436297.1"/>
    </source>
</evidence>
<dbReference type="EMBL" id="OZ022405">
    <property type="protein sequence ID" value="CAK9436297.1"/>
    <property type="molecule type" value="Genomic_DNA"/>
</dbReference>
<feature type="region of interest" description="Disordered" evidence="13">
    <location>
        <begin position="1"/>
        <end position="37"/>
    </location>
</feature>
<comment type="similarity">
    <text evidence="2">Belongs to the peptidase S9B family.</text>
</comment>
<evidence type="ECO:0000313" key="18">
    <source>
        <dbReference type="Proteomes" id="UP001497383"/>
    </source>
</evidence>
<evidence type="ECO:0000256" key="3">
    <source>
        <dbReference type="ARBA" id="ARBA00022438"/>
    </source>
</evidence>
<evidence type="ECO:0000256" key="12">
    <source>
        <dbReference type="ARBA" id="ARBA00023180"/>
    </source>
</evidence>
<gene>
    <name evidence="17" type="ORF">LODBEIA_P08550</name>
</gene>
<evidence type="ECO:0000259" key="16">
    <source>
        <dbReference type="Pfam" id="PF00930"/>
    </source>
</evidence>
<keyword evidence="18" id="KW-1185">Reference proteome</keyword>
<evidence type="ECO:0000256" key="6">
    <source>
        <dbReference type="ARBA" id="ARBA00022692"/>
    </source>
</evidence>
<dbReference type="PROSITE" id="PS00708">
    <property type="entry name" value="PRO_ENDOPEP_SER"/>
    <property type="match status" value="1"/>
</dbReference>
<dbReference type="PANTHER" id="PTHR11731:SF200">
    <property type="entry name" value="DIPEPTIDYL PEPTIDASE 10, ISOFORM B"/>
    <property type="match status" value="1"/>
</dbReference>